<dbReference type="Pfam" id="PF00528">
    <property type="entry name" value="BPD_transp_1"/>
    <property type="match status" value="1"/>
</dbReference>
<dbReference type="CDD" id="cd06261">
    <property type="entry name" value="TM_PBP2"/>
    <property type="match status" value="1"/>
</dbReference>
<keyword evidence="6 7" id="KW-0472">Membrane</keyword>
<dbReference type="GO" id="GO:0055085">
    <property type="term" value="P:transmembrane transport"/>
    <property type="evidence" value="ECO:0007669"/>
    <property type="project" value="InterPro"/>
</dbReference>
<feature type="transmembrane region" description="Helical" evidence="7">
    <location>
        <begin position="103"/>
        <end position="127"/>
    </location>
</feature>
<feature type="transmembrane region" description="Helical" evidence="7">
    <location>
        <begin position="147"/>
        <end position="171"/>
    </location>
</feature>
<evidence type="ECO:0000256" key="3">
    <source>
        <dbReference type="ARBA" id="ARBA00022475"/>
    </source>
</evidence>
<keyword evidence="3" id="KW-1003">Cell membrane</keyword>
<proteinExistence type="inferred from homology"/>
<evidence type="ECO:0000256" key="7">
    <source>
        <dbReference type="RuleBase" id="RU363032"/>
    </source>
</evidence>
<dbReference type="InterPro" id="IPR050809">
    <property type="entry name" value="UgpAE/MalFG_permease"/>
</dbReference>
<gene>
    <name evidence="9" type="ORF">OMP40_11640</name>
</gene>
<sequence>MVLPFVAMIFAFNYIPLFGWIYAFFDYRPGIPLSESSFEGLKYFRLVFEDKEQLINVLVNTLVLGFLSILASPLSVIFAILLNETASGKFRKAVQTLTTLPNFISFIIVYSLATALFSSGGLLNELLMKLHWIQEPTNVMANPEAAWLFQTAVSVWKGLGFGSIVYLAAIAGIDTELFDAAKVDGAGRLQRIVHITVPEIMPTFFVLTLLAVAGILSNNFEQYFVFYNSLVSGKVETLDYYVYRMGIATGDIPFGTAVGMAKSIVSIALLFSLNALSRKIRGQSVFQERGANGEKGFFPDVRYF</sequence>
<keyword evidence="2 7" id="KW-0813">Transport</keyword>
<feature type="transmembrane region" description="Helical" evidence="7">
    <location>
        <begin position="57"/>
        <end position="82"/>
    </location>
</feature>
<feature type="transmembrane region" description="Helical" evidence="7">
    <location>
        <begin position="5"/>
        <end position="25"/>
    </location>
</feature>
<name>A0A9X4QST8_9BACL</name>
<feature type="domain" description="ABC transmembrane type-1" evidence="8">
    <location>
        <begin position="57"/>
        <end position="275"/>
    </location>
</feature>
<dbReference type="AlphaFoldDB" id="A0A9X4QST8"/>
<evidence type="ECO:0000313" key="9">
    <source>
        <dbReference type="EMBL" id="MDG0809920.1"/>
    </source>
</evidence>
<accession>A0A9X4QST8</accession>
<comment type="similarity">
    <text evidence="7">Belongs to the binding-protein-dependent transport system permease family.</text>
</comment>
<dbReference type="InterPro" id="IPR000515">
    <property type="entry name" value="MetI-like"/>
</dbReference>
<dbReference type="SUPFAM" id="SSF161098">
    <property type="entry name" value="MetI-like"/>
    <property type="match status" value="1"/>
</dbReference>
<keyword evidence="5 7" id="KW-1133">Transmembrane helix</keyword>
<keyword evidence="10" id="KW-1185">Reference proteome</keyword>
<keyword evidence="4 7" id="KW-0812">Transmembrane</keyword>
<evidence type="ECO:0000256" key="1">
    <source>
        <dbReference type="ARBA" id="ARBA00004651"/>
    </source>
</evidence>
<evidence type="ECO:0000256" key="5">
    <source>
        <dbReference type="ARBA" id="ARBA00022989"/>
    </source>
</evidence>
<reference evidence="9" key="1">
    <citation type="submission" date="2022-10" db="EMBL/GenBank/DDBJ databases">
        <title>Comparative genomic analysis of Cohnella hashimotonis sp. nov., isolated from the International Space Station.</title>
        <authorList>
            <person name="Simpson A."/>
            <person name="Venkateswaran K."/>
        </authorList>
    </citation>
    <scope>NUCLEOTIDE SEQUENCE</scope>
    <source>
        <strain evidence="9">DSM 28161</strain>
    </source>
</reference>
<dbReference type="EMBL" id="JAPDIA010000003">
    <property type="protein sequence ID" value="MDG0809920.1"/>
    <property type="molecule type" value="Genomic_DNA"/>
</dbReference>
<dbReference type="Gene3D" id="1.10.3720.10">
    <property type="entry name" value="MetI-like"/>
    <property type="match status" value="1"/>
</dbReference>
<dbReference type="RefSeq" id="WP_277531471.1">
    <property type="nucleotide sequence ID" value="NZ_JAPDIA010000003.1"/>
</dbReference>
<dbReference type="InterPro" id="IPR035906">
    <property type="entry name" value="MetI-like_sf"/>
</dbReference>
<dbReference type="Proteomes" id="UP001153404">
    <property type="component" value="Unassembled WGS sequence"/>
</dbReference>
<dbReference type="PANTHER" id="PTHR43227">
    <property type="entry name" value="BLL4140 PROTEIN"/>
    <property type="match status" value="1"/>
</dbReference>
<dbReference type="GO" id="GO:0005886">
    <property type="term" value="C:plasma membrane"/>
    <property type="evidence" value="ECO:0007669"/>
    <property type="project" value="UniProtKB-SubCell"/>
</dbReference>
<feature type="transmembrane region" description="Helical" evidence="7">
    <location>
        <begin position="252"/>
        <end position="273"/>
    </location>
</feature>
<evidence type="ECO:0000256" key="4">
    <source>
        <dbReference type="ARBA" id="ARBA00022692"/>
    </source>
</evidence>
<organism evidence="9 10">
    <name type="scientific">Cohnella rhizosphaerae</name>
    <dbReference type="NCBI Taxonomy" id="1457232"/>
    <lineage>
        <taxon>Bacteria</taxon>
        <taxon>Bacillati</taxon>
        <taxon>Bacillota</taxon>
        <taxon>Bacilli</taxon>
        <taxon>Bacillales</taxon>
        <taxon>Paenibacillaceae</taxon>
        <taxon>Cohnella</taxon>
    </lineage>
</organism>
<feature type="transmembrane region" description="Helical" evidence="7">
    <location>
        <begin position="192"/>
        <end position="216"/>
    </location>
</feature>
<comment type="caution">
    <text evidence="9">The sequence shown here is derived from an EMBL/GenBank/DDBJ whole genome shotgun (WGS) entry which is preliminary data.</text>
</comment>
<evidence type="ECO:0000313" key="10">
    <source>
        <dbReference type="Proteomes" id="UP001153404"/>
    </source>
</evidence>
<dbReference type="PROSITE" id="PS50928">
    <property type="entry name" value="ABC_TM1"/>
    <property type="match status" value="1"/>
</dbReference>
<dbReference type="PANTHER" id="PTHR43227:SF11">
    <property type="entry name" value="BLL4140 PROTEIN"/>
    <property type="match status" value="1"/>
</dbReference>
<evidence type="ECO:0000259" key="8">
    <source>
        <dbReference type="PROSITE" id="PS50928"/>
    </source>
</evidence>
<protein>
    <submittedName>
        <fullName evidence="9">ABC transporter permease subunit</fullName>
    </submittedName>
</protein>
<evidence type="ECO:0000256" key="2">
    <source>
        <dbReference type="ARBA" id="ARBA00022448"/>
    </source>
</evidence>
<evidence type="ECO:0000256" key="6">
    <source>
        <dbReference type="ARBA" id="ARBA00023136"/>
    </source>
</evidence>
<comment type="subcellular location">
    <subcellularLocation>
        <location evidence="1 7">Cell membrane</location>
        <topology evidence="1 7">Multi-pass membrane protein</topology>
    </subcellularLocation>
</comment>